<dbReference type="InterPro" id="IPR006073">
    <property type="entry name" value="GTP-bd"/>
</dbReference>
<dbReference type="SUPFAM" id="SSF52540">
    <property type="entry name" value="P-loop containing nucleoside triphosphate hydrolases"/>
    <property type="match status" value="1"/>
</dbReference>
<dbReference type="InterPro" id="IPR031167">
    <property type="entry name" value="G_OBG"/>
</dbReference>
<proteinExistence type="predicted"/>
<dbReference type="PANTHER" id="PTHR11702:SF31">
    <property type="entry name" value="MITOCHONDRIAL RIBOSOME-ASSOCIATED GTPASE 2"/>
    <property type="match status" value="1"/>
</dbReference>
<dbReference type="PROSITE" id="PS51710">
    <property type="entry name" value="G_OBG"/>
    <property type="match status" value="1"/>
</dbReference>
<sequence>TSLSPALGRMQFDDFSQLTVVDLPGLIEGAHQNKGLGLKFLRHIERARMLMFVVDVNGFQLSSKHPTRTVFETICLLANVCITTEMFYYCS</sequence>
<dbReference type="AlphaFoldDB" id="A0A6S7JI64"/>
<dbReference type="PANTHER" id="PTHR11702">
    <property type="entry name" value="DEVELOPMENTALLY REGULATED GTP-BINDING PROTEIN-RELATED"/>
    <property type="match status" value="1"/>
</dbReference>
<dbReference type="InterPro" id="IPR045086">
    <property type="entry name" value="OBG_GTPase"/>
</dbReference>
<dbReference type="Pfam" id="PF01926">
    <property type="entry name" value="MMR_HSR1"/>
    <property type="match status" value="1"/>
</dbReference>
<dbReference type="GO" id="GO:0005525">
    <property type="term" value="F:GTP binding"/>
    <property type="evidence" value="ECO:0007669"/>
    <property type="project" value="InterPro"/>
</dbReference>
<protein>
    <submittedName>
        <fullName evidence="1">GTP-binding 10</fullName>
    </submittedName>
</protein>
<dbReference type="GO" id="GO:0005739">
    <property type="term" value="C:mitochondrion"/>
    <property type="evidence" value="ECO:0007669"/>
    <property type="project" value="TreeGrafter"/>
</dbReference>
<dbReference type="PRINTS" id="PR00326">
    <property type="entry name" value="GTP1OBG"/>
</dbReference>
<evidence type="ECO:0000313" key="1">
    <source>
        <dbReference type="EMBL" id="CAB4032096.1"/>
    </source>
</evidence>
<dbReference type="InterPro" id="IPR027417">
    <property type="entry name" value="P-loop_NTPase"/>
</dbReference>
<dbReference type="OrthoDB" id="347018at2759"/>
<reference evidence="1" key="1">
    <citation type="submission" date="2020-04" db="EMBL/GenBank/DDBJ databases">
        <authorList>
            <person name="Alioto T."/>
            <person name="Alioto T."/>
            <person name="Gomez Garrido J."/>
        </authorList>
    </citation>
    <scope>NUCLEOTIDE SEQUENCE</scope>
    <source>
        <strain evidence="1">A484AB</strain>
    </source>
</reference>
<dbReference type="EMBL" id="CACRXK020018123">
    <property type="protein sequence ID" value="CAB4032096.1"/>
    <property type="molecule type" value="Genomic_DNA"/>
</dbReference>
<accession>A0A6S7JI64</accession>
<keyword evidence="2" id="KW-1185">Reference proteome</keyword>
<organism evidence="1 2">
    <name type="scientific">Paramuricea clavata</name>
    <name type="common">Red gorgonian</name>
    <name type="synonym">Violescent sea-whip</name>
    <dbReference type="NCBI Taxonomy" id="317549"/>
    <lineage>
        <taxon>Eukaryota</taxon>
        <taxon>Metazoa</taxon>
        <taxon>Cnidaria</taxon>
        <taxon>Anthozoa</taxon>
        <taxon>Octocorallia</taxon>
        <taxon>Malacalcyonacea</taxon>
        <taxon>Plexauridae</taxon>
        <taxon>Paramuricea</taxon>
    </lineage>
</organism>
<feature type="non-terminal residue" evidence="1">
    <location>
        <position position="91"/>
    </location>
</feature>
<dbReference type="Proteomes" id="UP001152795">
    <property type="component" value="Unassembled WGS sequence"/>
</dbReference>
<comment type="caution">
    <text evidence="1">The sequence shown here is derived from an EMBL/GenBank/DDBJ whole genome shotgun (WGS) entry which is preliminary data.</text>
</comment>
<dbReference type="GO" id="GO:0003924">
    <property type="term" value="F:GTPase activity"/>
    <property type="evidence" value="ECO:0007669"/>
    <property type="project" value="InterPro"/>
</dbReference>
<evidence type="ECO:0000313" key="2">
    <source>
        <dbReference type="Proteomes" id="UP001152795"/>
    </source>
</evidence>
<gene>
    <name evidence="1" type="ORF">PACLA_8A032621</name>
</gene>
<name>A0A6S7JI64_PARCT</name>
<dbReference type="Gene3D" id="3.40.50.300">
    <property type="entry name" value="P-loop containing nucleotide triphosphate hydrolases"/>
    <property type="match status" value="1"/>
</dbReference>